<sequence length="98" mass="11557">MEVEFDDENLDRLATDARYMGGFSATLVSLFRRRLQTIRGAPDERDLYALKSLHFEKLRGQRNHQHSIRLNDQWRLILEFKGEAPKKTVVIIAVEDYH</sequence>
<dbReference type="SUPFAM" id="SSF143011">
    <property type="entry name" value="RelE-like"/>
    <property type="match status" value="1"/>
</dbReference>
<dbReference type="Gene3D" id="3.30.2310.20">
    <property type="entry name" value="RelE-like"/>
    <property type="match status" value="1"/>
</dbReference>
<comment type="caution">
    <text evidence="1">The sequence shown here is derived from an EMBL/GenBank/DDBJ whole genome shotgun (WGS) entry which is preliminary data.</text>
</comment>
<dbReference type="Proteomes" id="UP000706151">
    <property type="component" value="Unassembled WGS sequence"/>
</dbReference>
<reference evidence="1 2" key="1">
    <citation type="submission" date="2020-10" db="EMBL/GenBank/DDBJ databases">
        <title>Connecting structure to function with the recovery of over 1000 high-quality activated sludge metagenome-assembled genomes encoding full-length rRNA genes using long-read sequencing.</title>
        <authorList>
            <person name="Singleton C.M."/>
            <person name="Petriglieri F."/>
            <person name="Kristensen J.M."/>
            <person name="Kirkegaard R.H."/>
            <person name="Michaelsen T.Y."/>
            <person name="Andersen M.H."/>
            <person name="Karst S.M."/>
            <person name="Dueholm M.S."/>
            <person name="Nielsen P.H."/>
            <person name="Albertsen M."/>
        </authorList>
    </citation>
    <scope>NUCLEOTIDE SEQUENCE [LARGE SCALE GENOMIC DNA]</scope>
    <source>
        <strain evidence="1">Fred_18-Q3-R57-64_BAT3C.720</strain>
    </source>
</reference>
<dbReference type="AlphaFoldDB" id="A0A935W738"/>
<dbReference type="PANTHER" id="PTHR40266:SF2">
    <property type="entry name" value="TOXIN HIGB-1"/>
    <property type="match status" value="1"/>
</dbReference>
<proteinExistence type="predicted"/>
<evidence type="ECO:0000313" key="2">
    <source>
        <dbReference type="Proteomes" id="UP000706151"/>
    </source>
</evidence>
<evidence type="ECO:0000313" key="1">
    <source>
        <dbReference type="EMBL" id="MBK7953395.1"/>
    </source>
</evidence>
<dbReference type="Pfam" id="PF05015">
    <property type="entry name" value="HigB-like_toxin"/>
    <property type="match status" value="1"/>
</dbReference>
<accession>A0A935W738</accession>
<gene>
    <name evidence="1" type="ORF">IPK02_05155</name>
</gene>
<dbReference type="InterPro" id="IPR007711">
    <property type="entry name" value="HigB-1"/>
</dbReference>
<organism evidence="1 2">
    <name type="scientific">Candidatus Accumulibacter affinis</name>
    <dbReference type="NCBI Taxonomy" id="2954384"/>
    <lineage>
        <taxon>Bacteria</taxon>
        <taxon>Pseudomonadati</taxon>
        <taxon>Pseudomonadota</taxon>
        <taxon>Betaproteobacteria</taxon>
        <taxon>Candidatus Accumulibacter</taxon>
    </lineage>
</organism>
<protein>
    <submittedName>
        <fullName evidence="1">Type II toxin-antitoxin system RelE/ParE family toxin</fullName>
    </submittedName>
</protein>
<dbReference type="PANTHER" id="PTHR40266">
    <property type="entry name" value="TOXIN HIGB-1"/>
    <property type="match status" value="1"/>
</dbReference>
<dbReference type="InterPro" id="IPR035093">
    <property type="entry name" value="RelE/ParE_toxin_dom_sf"/>
</dbReference>
<name>A0A935W738_9PROT</name>
<dbReference type="EMBL" id="JADJOT010000004">
    <property type="protein sequence ID" value="MBK7953395.1"/>
    <property type="molecule type" value="Genomic_DNA"/>
</dbReference>